<keyword evidence="1" id="KW-0472">Membrane</keyword>
<accession>A0ABT1TEK3</accession>
<dbReference type="RefSeq" id="WP_256601641.1">
    <property type="nucleotide sequence ID" value="NZ_JANIBJ010000010.1"/>
</dbReference>
<protein>
    <submittedName>
        <fullName evidence="2">Uncharacterized protein</fullName>
    </submittedName>
</protein>
<evidence type="ECO:0000313" key="2">
    <source>
        <dbReference type="EMBL" id="MCQ8103896.1"/>
    </source>
</evidence>
<gene>
    <name evidence="2" type="ORF">NP590_07255</name>
</gene>
<sequence length="136" mass="15939">MTVEELGNKYLKQLKPYIMNVKKILIIAVCVAMFVMASALAYKKVIVVNYGQQIPEAWSSDFSNMNFGDIYQKIGPPQENLSVKGFQNWLIYHWWGWQMLEMGRQDCCPPTSKPTDIYYIVHVNGWYEPAYFKKIR</sequence>
<evidence type="ECO:0000313" key="3">
    <source>
        <dbReference type="Proteomes" id="UP001524499"/>
    </source>
</evidence>
<comment type="caution">
    <text evidence="2">The sequence shown here is derived from an EMBL/GenBank/DDBJ whole genome shotgun (WGS) entry which is preliminary data.</text>
</comment>
<organism evidence="2 3">
    <name type="scientific">Methylomonas subterranea</name>
    <dbReference type="NCBI Taxonomy" id="2952225"/>
    <lineage>
        <taxon>Bacteria</taxon>
        <taxon>Pseudomonadati</taxon>
        <taxon>Pseudomonadota</taxon>
        <taxon>Gammaproteobacteria</taxon>
        <taxon>Methylococcales</taxon>
        <taxon>Methylococcaceae</taxon>
        <taxon>Methylomonas</taxon>
    </lineage>
</organism>
<dbReference type="Proteomes" id="UP001524499">
    <property type="component" value="Unassembled WGS sequence"/>
</dbReference>
<keyword evidence="1" id="KW-0812">Transmembrane</keyword>
<keyword evidence="1" id="KW-1133">Transmembrane helix</keyword>
<feature type="transmembrane region" description="Helical" evidence="1">
    <location>
        <begin position="24"/>
        <end position="42"/>
    </location>
</feature>
<reference evidence="2 3" key="1">
    <citation type="submission" date="2022-07" db="EMBL/GenBank/DDBJ databases">
        <title>Methylomonas rivi sp. nov., Methylomonas rosea sp. nov., Methylomonas aureus sp. nov. and Methylomonas subterranea sp. nov., four novel methanotrophs isolated from a freshwater creek and the deep terrestrial subsurface.</title>
        <authorList>
            <person name="Abin C."/>
            <person name="Sankaranarayanan K."/>
            <person name="Garner C."/>
            <person name="Sindelar R."/>
            <person name="Kotary K."/>
            <person name="Garner R."/>
            <person name="Barclay S."/>
            <person name="Lawson P."/>
            <person name="Krumholz L."/>
        </authorList>
    </citation>
    <scope>NUCLEOTIDE SEQUENCE [LARGE SCALE GENOMIC DNA]</scope>
    <source>
        <strain evidence="2 3">SURF-2</strain>
    </source>
</reference>
<proteinExistence type="predicted"/>
<name>A0ABT1TEK3_9GAMM</name>
<evidence type="ECO:0000256" key="1">
    <source>
        <dbReference type="SAM" id="Phobius"/>
    </source>
</evidence>
<dbReference type="EMBL" id="JANIBJ010000010">
    <property type="protein sequence ID" value="MCQ8103896.1"/>
    <property type="molecule type" value="Genomic_DNA"/>
</dbReference>
<keyword evidence="3" id="KW-1185">Reference proteome</keyword>